<dbReference type="CDD" id="cd00063">
    <property type="entry name" value="FN3"/>
    <property type="match status" value="1"/>
</dbReference>
<name>A0AAN7ZI42_9COLE</name>
<keyword evidence="1 4" id="KW-0732">Signal</keyword>
<dbReference type="SUPFAM" id="SSF49265">
    <property type="entry name" value="Fibronectin type III"/>
    <property type="match status" value="2"/>
</dbReference>
<feature type="chain" id="PRO_5043029085" description="Epidermal cell surface receptor" evidence="4">
    <location>
        <begin position="20"/>
        <end position="1263"/>
    </location>
</feature>
<dbReference type="GO" id="GO:0045597">
    <property type="term" value="P:positive regulation of cell differentiation"/>
    <property type="evidence" value="ECO:0007669"/>
    <property type="project" value="TreeGrafter"/>
</dbReference>
<dbReference type="InterPro" id="IPR001007">
    <property type="entry name" value="VWF_dom"/>
</dbReference>
<evidence type="ECO:0008006" key="9">
    <source>
        <dbReference type="Google" id="ProtNLM"/>
    </source>
</evidence>
<dbReference type="AlphaFoldDB" id="A0AAN7ZI42"/>
<dbReference type="GO" id="GO:0007155">
    <property type="term" value="P:cell adhesion"/>
    <property type="evidence" value="ECO:0007669"/>
    <property type="project" value="TreeGrafter"/>
</dbReference>
<dbReference type="EMBL" id="JAVRBK010000002">
    <property type="protein sequence ID" value="KAK5647810.1"/>
    <property type="molecule type" value="Genomic_DNA"/>
</dbReference>
<sequence>MTSTIVLFVFVLLVNCAISLECLTGKENGLCTNSTNQNDHSKESEIVTYTAQPLPKPSSMSMMTEDHEDHINKSNVNAYKTTTAVTQFDESTLPTTRNIDEPKGRSLNFSVHDHNKENQLIGKSSNKKFDLSDVSMDDDDDDMEATITMAKNPENVKVGTFCTLNGLTYDHGEKLENGCDSICTCSHGKMNCSDRCLKPLIKKGGIVEDPSCIEYPNEDPCCTSLVCGKDEVGHSPGTCMYKSKIYQKDERIEDGCNSICICGTTGNVTCEPRCKTIGKTSDHCVEVPDPADQCCTKVLCDVTLNDHEPEKDLDELPKIKIIAVKPINSTTIKIDFEPDSRKNYSTIAVEASSNKSIWIPLQISSDGLTSPKNAKYLRLKNTNDIFEISNALKDSLFACEYKGHHLKLKEEYNDNCTSLCVCRENGIQCLKIECPTYFGVDVLNPNCIEWESEPPNFVPSPPDCCPKSVTCKNNGSCIYKGELYNNWQQIPTNITGCEKRCYCEMGNVECQNICPPVTAIPPANLGCPPQMAQLSHLPDDECCMYWTCGDSESMQGSKYNESMETHEGKFQNPELTTPSDPFNITPDQSSSKILGPLVVYTNKDSDSKNPELNILPNITVDENPYYTKDHKKEYDHSMKNHAVVNEKNYESFKKKEHGGGSLKDLPLFGSNSEPSVLSSNTKYLNKNKSNKTSNSPKHEPSNTFLPTPFLPHKLFTTPATPHIALHGKGDPDELLQFINDHPELVNYPSGSVFEVHNIPNGQRTNNNPIIPYPLPHNPQHIGINLNPQLNVDNILQHIHKQAPPYIPFPQSPPSNGHLLITAPNGLVIPTQQNLSQPGINGQGFPGGYFNVPPGFQQPQDEINIQTLEAIDAHSIRLGFTVPSIMVGLHGRIDIRYTSKDNNDPNTWQSQVFSPPNDLIETAQLEVDLTGLIEDTEYKLKIIVTLRDLHNTPSSRIYTVRTLKEVPSTLPPSIPIDPNLVITDINATWVNIAWRKFSDKEIQFVDGVQIRYKEIDGKIYAATPLIHRAVTSYTLENLKPNAKYEAGIFFIPFPGQLTELHSENMIHFTTTNELDNYGFNVTLEVGLVKSTSVEIMWSGVPYPEDKYVNIYRAIYQSDSGKGDFSTFKMAKRDSPPKATIMDLKPGIRYRLWLEIYLTNGRIKTSNVQDFITKPRSAPTLSASTQQGKLEADDLSPHKGDYYGPLVIVAILAAIAIISTLILLLILVKRHNQNKAAITSHPRVTQSAYDNPTYKVEIQQETMNL</sequence>
<dbReference type="Proteomes" id="UP001329430">
    <property type="component" value="Chromosome 2"/>
</dbReference>
<dbReference type="InterPro" id="IPR003961">
    <property type="entry name" value="FN3_dom"/>
</dbReference>
<comment type="caution">
    <text evidence="7">The sequence shown here is derived from an EMBL/GenBank/DDBJ whole genome shotgun (WGS) entry which is preliminary data.</text>
</comment>
<feature type="domain" description="VWFC" evidence="5">
    <location>
        <begin position="475"/>
        <end position="549"/>
    </location>
</feature>
<keyword evidence="3" id="KW-0472">Membrane</keyword>
<dbReference type="GO" id="GO:0005178">
    <property type="term" value="F:integrin binding"/>
    <property type="evidence" value="ECO:0007669"/>
    <property type="project" value="TreeGrafter"/>
</dbReference>
<dbReference type="GO" id="GO:0031012">
    <property type="term" value="C:extracellular matrix"/>
    <property type="evidence" value="ECO:0007669"/>
    <property type="project" value="TreeGrafter"/>
</dbReference>
<evidence type="ECO:0000313" key="7">
    <source>
        <dbReference type="EMBL" id="KAK5647810.1"/>
    </source>
</evidence>
<protein>
    <recommendedName>
        <fullName evidence="9">Epidermal cell surface receptor</fullName>
    </recommendedName>
</protein>
<dbReference type="InterPro" id="IPR036116">
    <property type="entry name" value="FN3_sf"/>
</dbReference>
<dbReference type="InterPro" id="IPR013783">
    <property type="entry name" value="Ig-like_fold"/>
</dbReference>
<keyword evidence="8" id="KW-1185">Reference proteome</keyword>
<evidence type="ECO:0000256" key="2">
    <source>
        <dbReference type="SAM" id="MobiDB-lite"/>
    </source>
</evidence>
<dbReference type="SMART" id="SM00060">
    <property type="entry name" value="FN3"/>
    <property type="match status" value="3"/>
</dbReference>
<organism evidence="7 8">
    <name type="scientific">Pyrocoelia pectoralis</name>
    <dbReference type="NCBI Taxonomy" id="417401"/>
    <lineage>
        <taxon>Eukaryota</taxon>
        <taxon>Metazoa</taxon>
        <taxon>Ecdysozoa</taxon>
        <taxon>Arthropoda</taxon>
        <taxon>Hexapoda</taxon>
        <taxon>Insecta</taxon>
        <taxon>Pterygota</taxon>
        <taxon>Neoptera</taxon>
        <taxon>Endopterygota</taxon>
        <taxon>Coleoptera</taxon>
        <taxon>Polyphaga</taxon>
        <taxon>Elateriformia</taxon>
        <taxon>Elateroidea</taxon>
        <taxon>Lampyridae</taxon>
        <taxon>Lampyrinae</taxon>
        <taxon>Pyrocoelia</taxon>
    </lineage>
</organism>
<evidence type="ECO:0000313" key="8">
    <source>
        <dbReference type="Proteomes" id="UP001329430"/>
    </source>
</evidence>
<evidence type="ECO:0000259" key="6">
    <source>
        <dbReference type="PROSITE" id="PS50853"/>
    </source>
</evidence>
<evidence type="ECO:0000259" key="5">
    <source>
        <dbReference type="PROSITE" id="PS50184"/>
    </source>
</evidence>
<accession>A0AAN7ZI42</accession>
<dbReference type="PANTHER" id="PTHR11348:SF34">
    <property type="entry name" value="EPIDERMAL CELL SURFACE RECEPTOR-RELATED"/>
    <property type="match status" value="1"/>
</dbReference>
<keyword evidence="3" id="KW-1133">Transmembrane helix</keyword>
<dbReference type="InterPro" id="IPR050941">
    <property type="entry name" value="CCN"/>
</dbReference>
<feature type="transmembrane region" description="Helical" evidence="3">
    <location>
        <begin position="1200"/>
        <end position="1226"/>
    </location>
</feature>
<evidence type="ECO:0000256" key="3">
    <source>
        <dbReference type="SAM" id="Phobius"/>
    </source>
</evidence>
<dbReference type="Pfam" id="PF00041">
    <property type="entry name" value="fn3"/>
    <property type="match status" value="1"/>
</dbReference>
<keyword evidence="3" id="KW-0812">Transmembrane</keyword>
<feature type="signal peptide" evidence="4">
    <location>
        <begin position="1"/>
        <end position="19"/>
    </location>
</feature>
<dbReference type="PROSITE" id="PS50184">
    <property type="entry name" value="VWFC_2"/>
    <property type="match status" value="1"/>
</dbReference>
<evidence type="ECO:0000256" key="4">
    <source>
        <dbReference type="SAM" id="SignalP"/>
    </source>
</evidence>
<dbReference type="Gene3D" id="2.60.40.10">
    <property type="entry name" value="Immunoglobulins"/>
    <property type="match status" value="3"/>
</dbReference>
<dbReference type="GO" id="GO:0008201">
    <property type="term" value="F:heparin binding"/>
    <property type="evidence" value="ECO:0007669"/>
    <property type="project" value="TreeGrafter"/>
</dbReference>
<dbReference type="GO" id="GO:0005615">
    <property type="term" value="C:extracellular space"/>
    <property type="evidence" value="ECO:0007669"/>
    <property type="project" value="TreeGrafter"/>
</dbReference>
<evidence type="ECO:0000256" key="1">
    <source>
        <dbReference type="ARBA" id="ARBA00022729"/>
    </source>
</evidence>
<feature type="domain" description="Fibronectin type-III" evidence="6">
    <location>
        <begin position="1078"/>
        <end position="1174"/>
    </location>
</feature>
<feature type="compositionally biased region" description="Low complexity" evidence="2">
    <location>
        <begin position="677"/>
        <end position="695"/>
    </location>
</feature>
<dbReference type="PANTHER" id="PTHR11348">
    <property type="entry name" value="CONNECTIVE TISSUE GROWTH FACTOR-RELATED"/>
    <property type="match status" value="1"/>
</dbReference>
<dbReference type="GO" id="GO:0007165">
    <property type="term" value="P:signal transduction"/>
    <property type="evidence" value="ECO:0007669"/>
    <property type="project" value="TreeGrafter"/>
</dbReference>
<dbReference type="SMART" id="SM00214">
    <property type="entry name" value="VWC"/>
    <property type="match status" value="4"/>
</dbReference>
<gene>
    <name evidence="7" type="ORF">RI129_002702</name>
</gene>
<reference evidence="7 8" key="1">
    <citation type="journal article" date="2024" name="Insects">
        <title>An Improved Chromosome-Level Genome Assembly of the Firefly Pyrocoelia pectoralis.</title>
        <authorList>
            <person name="Fu X."/>
            <person name="Meyer-Rochow V.B."/>
            <person name="Ballantyne L."/>
            <person name="Zhu X."/>
        </authorList>
    </citation>
    <scope>NUCLEOTIDE SEQUENCE [LARGE SCALE GENOMIC DNA]</scope>
    <source>
        <strain evidence="7">XCY_ONT2</strain>
    </source>
</reference>
<dbReference type="PROSITE" id="PS50853">
    <property type="entry name" value="FN3"/>
    <property type="match status" value="2"/>
</dbReference>
<feature type="domain" description="Fibronectin type-III" evidence="6">
    <location>
        <begin position="973"/>
        <end position="1072"/>
    </location>
</feature>
<proteinExistence type="predicted"/>
<feature type="region of interest" description="Disordered" evidence="2">
    <location>
        <begin position="654"/>
        <end position="702"/>
    </location>
</feature>